<dbReference type="Pfam" id="PF02472">
    <property type="entry name" value="ExbD"/>
    <property type="match status" value="1"/>
</dbReference>
<dbReference type="InterPro" id="IPR003400">
    <property type="entry name" value="ExbD"/>
</dbReference>
<feature type="transmembrane region" description="Helical" evidence="8">
    <location>
        <begin position="12"/>
        <end position="37"/>
    </location>
</feature>
<comment type="subcellular location">
    <subcellularLocation>
        <location evidence="1">Cell membrane</location>
        <topology evidence="1">Single-pass membrane protein</topology>
    </subcellularLocation>
    <subcellularLocation>
        <location evidence="7">Cell membrane</location>
        <topology evidence="7">Single-pass type II membrane protein</topology>
    </subcellularLocation>
</comment>
<evidence type="ECO:0000256" key="7">
    <source>
        <dbReference type="RuleBase" id="RU003879"/>
    </source>
</evidence>
<dbReference type="Proteomes" id="UP000885847">
    <property type="component" value="Unassembled WGS sequence"/>
</dbReference>
<keyword evidence="3" id="KW-1003">Cell membrane</keyword>
<evidence type="ECO:0000256" key="1">
    <source>
        <dbReference type="ARBA" id="ARBA00004162"/>
    </source>
</evidence>
<reference evidence="9" key="1">
    <citation type="journal article" date="2020" name="mSystems">
        <title>Genome- and Community-Level Interaction Insights into Carbon Utilization and Element Cycling Functions of Hydrothermarchaeota in Hydrothermal Sediment.</title>
        <authorList>
            <person name="Zhou Z."/>
            <person name="Liu Y."/>
            <person name="Xu W."/>
            <person name="Pan J."/>
            <person name="Luo Z.H."/>
            <person name="Li M."/>
        </authorList>
    </citation>
    <scope>NUCLEOTIDE SEQUENCE [LARGE SCALE GENOMIC DNA]</scope>
    <source>
        <strain evidence="9">HyVt-102</strain>
    </source>
</reference>
<protein>
    <submittedName>
        <fullName evidence="9">Biopolymer transporter ExbD</fullName>
    </submittedName>
</protein>
<dbReference type="EMBL" id="DQWE01000113">
    <property type="protein sequence ID" value="HDI82648.1"/>
    <property type="molecule type" value="Genomic_DNA"/>
</dbReference>
<dbReference type="AlphaFoldDB" id="A0A7C0VBY5"/>
<evidence type="ECO:0000256" key="6">
    <source>
        <dbReference type="ARBA" id="ARBA00023136"/>
    </source>
</evidence>
<evidence type="ECO:0000256" key="5">
    <source>
        <dbReference type="ARBA" id="ARBA00022989"/>
    </source>
</evidence>
<comment type="caution">
    <text evidence="9">The sequence shown here is derived from an EMBL/GenBank/DDBJ whole genome shotgun (WGS) entry which is preliminary data.</text>
</comment>
<evidence type="ECO:0000256" key="2">
    <source>
        <dbReference type="ARBA" id="ARBA00005811"/>
    </source>
</evidence>
<dbReference type="GO" id="GO:0005886">
    <property type="term" value="C:plasma membrane"/>
    <property type="evidence" value="ECO:0007669"/>
    <property type="project" value="UniProtKB-SubCell"/>
</dbReference>
<keyword evidence="4 7" id="KW-0812">Transmembrane</keyword>
<evidence type="ECO:0000256" key="8">
    <source>
        <dbReference type="SAM" id="Phobius"/>
    </source>
</evidence>
<keyword evidence="7" id="KW-0653">Protein transport</keyword>
<evidence type="ECO:0000256" key="3">
    <source>
        <dbReference type="ARBA" id="ARBA00022475"/>
    </source>
</evidence>
<dbReference type="PANTHER" id="PTHR30558:SF3">
    <property type="entry name" value="BIOPOLYMER TRANSPORT PROTEIN EXBD-RELATED"/>
    <property type="match status" value="1"/>
</dbReference>
<comment type="similarity">
    <text evidence="2 7">Belongs to the ExbD/TolR family.</text>
</comment>
<keyword evidence="6 8" id="KW-0472">Membrane</keyword>
<evidence type="ECO:0000313" key="9">
    <source>
        <dbReference type="EMBL" id="HDI82648.1"/>
    </source>
</evidence>
<gene>
    <name evidence="9" type="ORF">ENF18_02510</name>
</gene>
<sequence length="129" mass="14317">MGVEPRFKREKNFAVISMADIVLLLLIFFLLTSSYIVQPGLRVRLPRATTKEAVSEDRVIITITKEGGVYIGEKAVTLTQIPYLIEENKDRIVLIKADREVSIAMAVKVMDAVKRGGGTKIVIATTPEE</sequence>
<keyword evidence="5 8" id="KW-1133">Transmembrane helix</keyword>
<dbReference type="Gene3D" id="3.30.420.270">
    <property type="match status" value="1"/>
</dbReference>
<evidence type="ECO:0000256" key="4">
    <source>
        <dbReference type="ARBA" id="ARBA00022692"/>
    </source>
</evidence>
<dbReference type="PANTHER" id="PTHR30558">
    <property type="entry name" value="EXBD MEMBRANE COMPONENT OF PMF-DRIVEN MACROMOLECULE IMPORT SYSTEM"/>
    <property type="match status" value="1"/>
</dbReference>
<organism evidence="9">
    <name type="scientific">candidate division WOR-3 bacterium</name>
    <dbReference type="NCBI Taxonomy" id="2052148"/>
    <lineage>
        <taxon>Bacteria</taxon>
        <taxon>Bacteria division WOR-3</taxon>
    </lineage>
</organism>
<proteinExistence type="inferred from homology"/>
<accession>A0A7C0VBY5</accession>
<name>A0A7C0VBY5_UNCW3</name>
<dbReference type="GO" id="GO:0015031">
    <property type="term" value="P:protein transport"/>
    <property type="evidence" value="ECO:0007669"/>
    <property type="project" value="UniProtKB-KW"/>
</dbReference>
<dbReference type="GO" id="GO:0022857">
    <property type="term" value="F:transmembrane transporter activity"/>
    <property type="evidence" value="ECO:0007669"/>
    <property type="project" value="InterPro"/>
</dbReference>
<keyword evidence="7" id="KW-0813">Transport</keyword>